<feature type="region of interest" description="Disordered" evidence="1">
    <location>
        <begin position="343"/>
        <end position="376"/>
    </location>
</feature>
<gene>
    <name evidence="2" type="ORF">FOQG_09116</name>
</gene>
<feature type="compositionally biased region" description="Basic and acidic residues" evidence="1">
    <location>
        <begin position="367"/>
        <end position="376"/>
    </location>
</feature>
<evidence type="ECO:0000313" key="3">
    <source>
        <dbReference type="Proteomes" id="UP000030663"/>
    </source>
</evidence>
<organism evidence="2 3">
    <name type="scientific">Fusarium oxysporum f. sp. raphani 54005</name>
    <dbReference type="NCBI Taxonomy" id="1089458"/>
    <lineage>
        <taxon>Eukaryota</taxon>
        <taxon>Fungi</taxon>
        <taxon>Dikarya</taxon>
        <taxon>Ascomycota</taxon>
        <taxon>Pezizomycotina</taxon>
        <taxon>Sordariomycetes</taxon>
        <taxon>Hypocreomycetidae</taxon>
        <taxon>Hypocreales</taxon>
        <taxon>Nectriaceae</taxon>
        <taxon>Fusarium</taxon>
        <taxon>Fusarium oxysporum species complex</taxon>
    </lineage>
</organism>
<protein>
    <recommendedName>
        <fullName evidence="4">C2H2-type domain-containing protein</fullName>
    </recommendedName>
</protein>
<dbReference type="PANTHER" id="PTHR38166:SF1">
    <property type="entry name" value="C2H2-TYPE DOMAIN-CONTAINING PROTEIN"/>
    <property type="match status" value="1"/>
</dbReference>
<accession>X0CXU3</accession>
<evidence type="ECO:0008006" key="4">
    <source>
        <dbReference type="Google" id="ProtNLM"/>
    </source>
</evidence>
<dbReference type="EMBL" id="KI979324">
    <property type="protein sequence ID" value="EXK87282.1"/>
    <property type="molecule type" value="Genomic_DNA"/>
</dbReference>
<feature type="region of interest" description="Disordered" evidence="1">
    <location>
        <begin position="1"/>
        <end position="169"/>
    </location>
</feature>
<keyword evidence="3" id="KW-1185">Reference proteome</keyword>
<evidence type="ECO:0000313" key="2">
    <source>
        <dbReference type="EMBL" id="EXK87282.1"/>
    </source>
</evidence>
<reference evidence="2 3" key="1">
    <citation type="submission" date="2011-11" db="EMBL/GenBank/DDBJ databases">
        <title>The Genome Sequence of Fusarium oxysporum PHW815.</title>
        <authorList>
            <consortium name="The Broad Institute Genome Sequencing Platform"/>
            <person name="Ma L.-J."/>
            <person name="Gale L.R."/>
            <person name="Schwartz D.C."/>
            <person name="Zhou S."/>
            <person name="Corby-Kistler H."/>
            <person name="Young S.K."/>
            <person name="Zeng Q."/>
            <person name="Gargeya S."/>
            <person name="Fitzgerald M."/>
            <person name="Haas B."/>
            <person name="Abouelleil A."/>
            <person name="Alvarado L."/>
            <person name="Arachchi H.M."/>
            <person name="Berlin A."/>
            <person name="Brown A."/>
            <person name="Chapman S.B."/>
            <person name="Chen Z."/>
            <person name="Dunbar C."/>
            <person name="Freedman E."/>
            <person name="Gearin G."/>
            <person name="Goldberg J."/>
            <person name="Griggs A."/>
            <person name="Gujja S."/>
            <person name="Heiman D."/>
            <person name="Howarth C."/>
            <person name="Larson L."/>
            <person name="Lui A."/>
            <person name="MacDonald P.J.P."/>
            <person name="Montmayeur A."/>
            <person name="Murphy C."/>
            <person name="Neiman D."/>
            <person name="Pearson M."/>
            <person name="Priest M."/>
            <person name="Roberts A."/>
            <person name="Saif S."/>
            <person name="Shea T."/>
            <person name="Shenoy N."/>
            <person name="Sisk P."/>
            <person name="Stolte C."/>
            <person name="Sykes S."/>
            <person name="Wortman J."/>
            <person name="Nusbaum C."/>
            <person name="Birren B."/>
        </authorList>
    </citation>
    <scope>NUCLEOTIDE SEQUENCE [LARGE SCALE GENOMIC DNA]</scope>
    <source>
        <strain evidence="2 3">54005</strain>
    </source>
</reference>
<feature type="compositionally biased region" description="Basic and acidic residues" evidence="1">
    <location>
        <begin position="343"/>
        <end position="358"/>
    </location>
</feature>
<proteinExistence type="predicted"/>
<name>X0CXU3_FUSOX</name>
<dbReference type="OrthoDB" id="4738706at2759"/>
<dbReference type="PANTHER" id="PTHR38166">
    <property type="entry name" value="C2H2-TYPE DOMAIN-CONTAINING PROTEIN-RELATED"/>
    <property type="match status" value="1"/>
</dbReference>
<evidence type="ECO:0000256" key="1">
    <source>
        <dbReference type="SAM" id="MobiDB-lite"/>
    </source>
</evidence>
<dbReference type="AlphaFoldDB" id="X0CXU3"/>
<feature type="compositionally biased region" description="Basic and acidic residues" evidence="1">
    <location>
        <begin position="68"/>
        <end position="85"/>
    </location>
</feature>
<sequence>MNVGQGDASNLKAFVRHSNETSHGNRATARAAKDRELANDTIPAPYVLNMQPEGRKSQQSYEISGTADEAKGARGHHEQVLDPQKDAYQARSSSSKGKYSEDIGNVEPNPALLPKGKGQEQPSKEGYQKDLALSGDKVTDKPSNSKRRADDTKAPHKRSRTSMTTDTNKRPETFACPYYRKDPERHLDCINLKMIRISDVKQHLKRRHTFNYSCTRCFEGFSSSKEYEGHVLEQACPIVECNNNDSVSPTAQEALKYRVDRSSSSQVQWHEMSRILFGKLGLSLNPYQDGVFKEITGIIRGIWKNEGQNIISSLRDTRNVPCADQLRPLLSEILARVEDCFEKKEQKPSKESPRERSESNQGTPTRTPEEGKLEHDCQPFSGLSTIKNVCGPLEINESHNLPMQDWSYATGLDTSNNIFNHTMLPEYQNHQVGCPFMNLSAGLLHPDDGRNWQFMGPNSITVMENIMAHQVSMGDFPFTDSDLLSAQTPNLYD</sequence>
<dbReference type="Proteomes" id="UP000030663">
    <property type="component" value="Unassembled WGS sequence"/>
</dbReference>
<dbReference type="HOGENOM" id="CLU_036212_0_0_1"/>